<evidence type="ECO:0000259" key="1">
    <source>
        <dbReference type="PROSITE" id="PS50181"/>
    </source>
</evidence>
<name>A0A2Z6QN08_9GLOM</name>
<gene>
    <name evidence="3" type="ORF">RCL2_002738700</name>
    <name evidence="2" type="ORF">RclHR1_00170006</name>
</gene>
<dbReference type="EMBL" id="BEXD01000779">
    <property type="protein sequence ID" value="GBB90102.1"/>
    <property type="molecule type" value="Genomic_DNA"/>
</dbReference>
<dbReference type="InterPro" id="IPR001810">
    <property type="entry name" value="F-box_dom"/>
</dbReference>
<dbReference type="Proteomes" id="UP000615446">
    <property type="component" value="Unassembled WGS sequence"/>
</dbReference>
<dbReference type="AlphaFoldDB" id="A0A2Z6QN08"/>
<keyword evidence="4" id="KW-1185">Reference proteome</keyword>
<evidence type="ECO:0000313" key="2">
    <source>
        <dbReference type="EMBL" id="GBB90102.1"/>
    </source>
</evidence>
<protein>
    <recommendedName>
        <fullName evidence="1">F-box domain-containing protein</fullName>
    </recommendedName>
</protein>
<dbReference type="OrthoDB" id="2348062at2759"/>
<evidence type="ECO:0000313" key="4">
    <source>
        <dbReference type="Proteomes" id="UP000247702"/>
    </source>
</evidence>
<reference evidence="2 4" key="1">
    <citation type="submission" date="2017-11" db="EMBL/GenBank/DDBJ databases">
        <title>The genome of Rhizophagus clarus HR1 reveals common genetic basis of auxotrophy among arbuscular mycorrhizal fungi.</title>
        <authorList>
            <person name="Kobayashi Y."/>
        </authorList>
    </citation>
    <scope>NUCLEOTIDE SEQUENCE [LARGE SCALE GENOMIC DNA]</scope>
    <source>
        <strain evidence="2 4">HR1</strain>
    </source>
</reference>
<dbReference type="EMBL" id="BLAL01000295">
    <property type="protein sequence ID" value="GET00951.1"/>
    <property type="molecule type" value="Genomic_DNA"/>
</dbReference>
<sequence>MISGKFQVQTKTSSEEQTALQLRAKPTLTTLPSELYDLIFINCNLLDLHFKLRYVSKLFYNLVPPFILYQFRTSLLSNPTLQNYHQEVFIAKNILNIKLTSKIPPFEVFPWTIQMKLCKSFDKVVGMIVKVVKHFEKINNNKVGTEINNNEKGDMRISKKWTWINC</sequence>
<evidence type="ECO:0000313" key="3">
    <source>
        <dbReference type="EMBL" id="GET00951.1"/>
    </source>
</evidence>
<comment type="caution">
    <text evidence="2">The sequence shown here is derived from an EMBL/GenBank/DDBJ whole genome shotgun (WGS) entry which is preliminary data.</text>
</comment>
<dbReference type="Proteomes" id="UP000247702">
    <property type="component" value="Unassembled WGS sequence"/>
</dbReference>
<accession>A0A2Z6QN08</accession>
<dbReference type="PROSITE" id="PS50181">
    <property type="entry name" value="FBOX"/>
    <property type="match status" value="1"/>
</dbReference>
<organism evidence="2 4">
    <name type="scientific">Rhizophagus clarus</name>
    <dbReference type="NCBI Taxonomy" id="94130"/>
    <lineage>
        <taxon>Eukaryota</taxon>
        <taxon>Fungi</taxon>
        <taxon>Fungi incertae sedis</taxon>
        <taxon>Mucoromycota</taxon>
        <taxon>Glomeromycotina</taxon>
        <taxon>Glomeromycetes</taxon>
        <taxon>Glomerales</taxon>
        <taxon>Glomeraceae</taxon>
        <taxon>Rhizophagus</taxon>
    </lineage>
</organism>
<feature type="domain" description="F-box" evidence="1">
    <location>
        <begin position="25"/>
        <end position="72"/>
    </location>
</feature>
<reference evidence="3" key="2">
    <citation type="submission" date="2019-10" db="EMBL/GenBank/DDBJ databases">
        <title>Conservation and host-specific expression of non-tandemly repeated heterogenous ribosome RNA gene in arbuscular mycorrhizal fungi.</title>
        <authorList>
            <person name="Maeda T."/>
            <person name="Kobayashi Y."/>
            <person name="Nakagawa T."/>
            <person name="Ezawa T."/>
            <person name="Yamaguchi K."/>
            <person name="Bino T."/>
            <person name="Nishimoto Y."/>
            <person name="Shigenobu S."/>
            <person name="Kawaguchi M."/>
        </authorList>
    </citation>
    <scope>NUCLEOTIDE SEQUENCE</scope>
    <source>
        <strain evidence="3">HR1</strain>
    </source>
</reference>
<proteinExistence type="predicted"/>